<dbReference type="AlphaFoldDB" id="A0A8S9SB51"/>
<dbReference type="Pfam" id="PF03478">
    <property type="entry name" value="Beta-prop_KIB1-4"/>
    <property type="match status" value="2"/>
</dbReference>
<dbReference type="PANTHER" id="PTHR31681">
    <property type="entry name" value="C2H2-LIKE ZINC FINGER PROTEIN"/>
    <property type="match status" value="1"/>
</dbReference>
<sequence length="770" mass="87153">MVRVVSLGDIYKVGVMVLVVSLGDVFNVRVMVLSPSSSSYTTRGLALSYIGREIVVVVVSLGDVFKVRIMVPSSSLPLSFPARRHIHKNSRFLSTSPYLILGVFGDDFRSACGGFLSDILLFDPAKEELLTVRDKTVPEELVCSQVMGASHGWGFFSGHNSIHISDTFSPLASKSDSKVITLPPITSMIYGQTEVVWNVAMSSSSPYHQDNEEGDCVVAIKFLGNHLTMCRPGRRDLGWTNKLIPFVCFENSNLMYSKREQRFSLPAPGGNYLCSWDLHFENEPKFTELVFRNIPQLPQSEWELMDSCFKEDHWVESPCGQSFLVKWYSHVPSIRCKETMVMVFREDQDTNERTKNMSYTEDIGDLCIFLSKSEPFCVVASSCPGLKPNSIYLMGHSFAVYDITTKTARHFERPKGDLEKHKNSRLLSTSPYLIVGVFAEDARARGGGFLGDILLFDPAKEELLTVRDKTVSEELICSKVMGASHGWGFFSDLRNHNSVRITDFFNPLASKSDSKIIPLPPLTSMIYGQTEVVWNVAMSSSSPYRQDNEEGDCVVAIKFLGNQLSMCRPERDLVWTNKLIPFVGFENSNLMYSKRDQRFSLPAPGGNYLCSWDLHFENEPKFTELVFRNLPELPQSEWELMDSCFREDHWVESPSGQSFLVKWYSHVPPIRCKEPMVMVFREDQDTNEGTKTMSYTEDIGDLCIFLSKSEPFCVVASSFPGLKPNSIYLMGRCFAVYDITTKTSRHFERPKGVPESLTNFLPYWLPPFSI</sequence>
<dbReference type="EMBL" id="QGKX02000088">
    <property type="protein sequence ID" value="KAF3589134.1"/>
    <property type="molecule type" value="Genomic_DNA"/>
</dbReference>
<feature type="domain" description="KIB1-4 beta-propeller" evidence="1">
    <location>
        <begin position="135"/>
        <end position="401"/>
    </location>
</feature>
<accession>A0A8S9SB51</accession>
<evidence type="ECO:0000259" key="1">
    <source>
        <dbReference type="Pfam" id="PF03478"/>
    </source>
</evidence>
<proteinExistence type="predicted"/>
<reference evidence="2" key="1">
    <citation type="submission" date="2019-12" db="EMBL/GenBank/DDBJ databases">
        <title>Genome sequencing and annotation of Brassica cretica.</title>
        <authorList>
            <person name="Studholme D.J."/>
            <person name="Sarris P."/>
        </authorList>
    </citation>
    <scope>NUCLEOTIDE SEQUENCE</scope>
    <source>
        <strain evidence="2">PFS-109/04</strain>
        <tissue evidence="2">Leaf</tissue>
    </source>
</reference>
<protein>
    <recommendedName>
        <fullName evidence="1">KIB1-4 beta-propeller domain-containing protein</fullName>
    </recommendedName>
</protein>
<feature type="domain" description="KIB1-4 beta-propeller" evidence="1">
    <location>
        <begin position="462"/>
        <end position="730"/>
    </location>
</feature>
<dbReference type="Proteomes" id="UP000712600">
    <property type="component" value="Unassembled WGS sequence"/>
</dbReference>
<dbReference type="PANTHER" id="PTHR31681:SF53">
    <property type="entry name" value="T25N20.19"/>
    <property type="match status" value="1"/>
</dbReference>
<evidence type="ECO:0000313" key="2">
    <source>
        <dbReference type="EMBL" id="KAF3589134.1"/>
    </source>
</evidence>
<dbReference type="InterPro" id="IPR005174">
    <property type="entry name" value="KIB1-4_b-propeller"/>
</dbReference>
<name>A0A8S9SB51_BRACR</name>
<evidence type="ECO:0000313" key="3">
    <source>
        <dbReference type="Proteomes" id="UP000712600"/>
    </source>
</evidence>
<organism evidence="2 3">
    <name type="scientific">Brassica cretica</name>
    <name type="common">Mustard</name>
    <dbReference type="NCBI Taxonomy" id="69181"/>
    <lineage>
        <taxon>Eukaryota</taxon>
        <taxon>Viridiplantae</taxon>
        <taxon>Streptophyta</taxon>
        <taxon>Embryophyta</taxon>
        <taxon>Tracheophyta</taxon>
        <taxon>Spermatophyta</taxon>
        <taxon>Magnoliopsida</taxon>
        <taxon>eudicotyledons</taxon>
        <taxon>Gunneridae</taxon>
        <taxon>Pentapetalae</taxon>
        <taxon>rosids</taxon>
        <taxon>malvids</taxon>
        <taxon>Brassicales</taxon>
        <taxon>Brassicaceae</taxon>
        <taxon>Brassiceae</taxon>
        <taxon>Brassica</taxon>
    </lineage>
</organism>
<gene>
    <name evidence="2" type="ORF">F2Q69_00025926</name>
</gene>
<comment type="caution">
    <text evidence="2">The sequence shown here is derived from an EMBL/GenBank/DDBJ whole genome shotgun (WGS) entry which is preliminary data.</text>
</comment>